<dbReference type="GO" id="GO:0003824">
    <property type="term" value="F:catalytic activity"/>
    <property type="evidence" value="ECO:0007669"/>
    <property type="project" value="UniProtKB-ARBA"/>
</dbReference>
<dbReference type="EMBL" id="VDCJ01000113">
    <property type="protein sequence ID" value="MRU22626.1"/>
    <property type="molecule type" value="Genomic_DNA"/>
</dbReference>
<organism evidence="2 3">
    <name type="scientific">Xylella fastidiosa subsp. multiplex</name>
    <dbReference type="NCBI Taxonomy" id="644357"/>
    <lineage>
        <taxon>Bacteria</taxon>
        <taxon>Pseudomonadati</taxon>
        <taxon>Pseudomonadota</taxon>
        <taxon>Gammaproteobacteria</taxon>
        <taxon>Lysobacterales</taxon>
        <taxon>Lysobacteraceae</taxon>
        <taxon>Xylella</taxon>
    </lineage>
</organism>
<feature type="compositionally biased region" description="Low complexity" evidence="1">
    <location>
        <begin position="13"/>
        <end position="25"/>
    </location>
</feature>
<feature type="compositionally biased region" description="Basic and acidic residues" evidence="1">
    <location>
        <begin position="61"/>
        <end position="73"/>
    </location>
</feature>
<feature type="non-terminal residue" evidence="2">
    <location>
        <position position="81"/>
    </location>
</feature>
<evidence type="ECO:0000313" key="3">
    <source>
        <dbReference type="Proteomes" id="UP000474061"/>
    </source>
</evidence>
<sequence length="81" mass="8460">GGGTSVSADVACGRGSSRQQSVSQVDTVLTVSNHANISVGGDATMKGAHLKSYSIQPKLDANPERRTPEDPLHDSAQQRQT</sequence>
<dbReference type="AlphaFoldDB" id="A0A9Q4MHV1"/>
<protein>
    <submittedName>
        <fullName evidence="2">Uncharacterized protein</fullName>
    </submittedName>
</protein>
<dbReference type="Pfam" id="PF13332">
    <property type="entry name" value="Fil_haemagg_2"/>
    <property type="match status" value="1"/>
</dbReference>
<dbReference type="Proteomes" id="UP000474061">
    <property type="component" value="Unassembled WGS sequence"/>
</dbReference>
<feature type="non-terminal residue" evidence="2">
    <location>
        <position position="1"/>
    </location>
</feature>
<reference evidence="2" key="1">
    <citation type="submission" date="2019-05" db="EMBL/GenBank/DDBJ databases">
        <authorList>
            <person name="Castillo A."/>
            <person name="Giampetruzzi A."/>
            <person name="Landa B."/>
            <person name="Saponari M."/>
            <person name="Almeida R.P.P."/>
            <person name="Moralejo E."/>
            <person name="Marco-Noales E."/>
            <person name="Velasco-Amo M.P."/>
            <person name="Roman-Ecija M."/>
            <person name="Navarro I."/>
            <person name="Monterde A."/>
            <person name="Barbe S."/>
        </authorList>
    </citation>
    <scope>NUCLEOTIDE SEQUENCE</scope>
    <source>
        <strain evidence="2">XYL1981</strain>
    </source>
</reference>
<gene>
    <name evidence="2" type="ORF">FG476_00470</name>
</gene>
<comment type="caution">
    <text evidence="2">The sequence shown here is derived from an EMBL/GenBank/DDBJ whole genome shotgun (WGS) entry which is preliminary data.</text>
</comment>
<feature type="region of interest" description="Disordered" evidence="1">
    <location>
        <begin position="53"/>
        <end position="81"/>
    </location>
</feature>
<accession>A0A9Q4MHV1</accession>
<name>A0A9Q4MHV1_XYLFS</name>
<dbReference type="RefSeq" id="WP_154162016.1">
    <property type="nucleotide sequence ID" value="NZ_VDCJ01000113.1"/>
</dbReference>
<evidence type="ECO:0000313" key="2">
    <source>
        <dbReference type="EMBL" id="MRU22626.1"/>
    </source>
</evidence>
<evidence type="ECO:0000256" key="1">
    <source>
        <dbReference type="SAM" id="MobiDB-lite"/>
    </source>
</evidence>
<reference evidence="2" key="2">
    <citation type="journal article" date="2020" name="Appl. Environ. Microbiol.">
        <title>Multiple intercontinental introductions associated with the emergence of a plant pathogen in Europe.</title>
        <authorList>
            <person name="Landa B.B."/>
            <person name="Castillo A.I."/>
            <person name="Giampetruzzi A."/>
            <person name="Kahn A."/>
            <person name="Roman-Ecija M."/>
            <person name="Velasco-Amo M.P."/>
            <person name="Navas-Cortes J.A."/>
            <person name="Marco-Noales E."/>
            <person name="Barbe S."/>
            <person name="Moralejo E."/>
            <person name="Coletta-Filho H.D."/>
            <person name="Saldarelli P."/>
            <person name="Saponari M."/>
            <person name="Almeida R.P.P."/>
        </authorList>
    </citation>
    <scope>NUCLEOTIDE SEQUENCE</scope>
    <source>
        <strain evidence="2">XYL1981</strain>
    </source>
</reference>
<dbReference type="InterPro" id="IPR025157">
    <property type="entry name" value="Hemagglutinin_rpt"/>
</dbReference>
<proteinExistence type="predicted"/>
<feature type="region of interest" description="Disordered" evidence="1">
    <location>
        <begin position="1"/>
        <end position="25"/>
    </location>
</feature>